<proteinExistence type="predicted"/>
<feature type="transmembrane region" description="Helical" evidence="1">
    <location>
        <begin position="214"/>
        <end position="231"/>
    </location>
</feature>
<name>A0AAE0AF72_9ROSI</name>
<gene>
    <name evidence="2" type="ORF">Dsin_017375</name>
</gene>
<dbReference type="Proteomes" id="UP001281410">
    <property type="component" value="Unassembled WGS sequence"/>
</dbReference>
<evidence type="ECO:0000313" key="3">
    <source>
        <dbReference type="Proteomes" id="UP001281410"/>
    </source>
</evidence>
<keyword evidence="1" id="KW-0812">Transmembrane</keyword>
<feature type="transmembrane region" description="Helical" evidence="1">
    <location>
        <begin position="252"/>
        <end position="270"/>
    </location>
</feature>
<organism evidence="2 3">
    <name type="scientific">Dipteronia sinensis</name>
    <dbReference type="NCBI Taxonomy" id="43782"/>
    <lineage>
        <taxon>Eukaryota</taxon>
        <taxon>Viridiplantae</taxon>
        <taxon>Streptophyta</taxon>
        <taxon>Embryophyta</taxon>
        <taxon>Tracheophyta</taxon>
        <taxon>Spermatophyta</taxon>
        <taxon>Magnoliopsida</taxon>
        <taxon>eudicotyledons</taxon>
        <taxon>Gunneridae</taxon>
        <taxon>Pentapetalae</taxon>
        <taxon>rosids</taxon>
        <taxon>malvids</taxon>
        <taxon>Sapindales</taxon>
        <taxon>Sapindaceae</taxon>
        <taxon>Hippocastanoideae</taxon>
        <taxon>Acereae</taxon>
        <taxon>Dipteronia</taxon>
    </lineage>
</organism>
<keyword evidence="1" id="KW-1133">Transmembrane helix</keyword>
<protein>
    <submittedName>
        <fullName evidence="2">Uncharacterized protein</fullName>
    </submittedName>
</protein>
<evidence type="ECO:0000256" key="1">
    <source>
        <dbReference type="SAM" id="Phobius"/>
    </source>
</evidence>
<feature type="transmembrane region" description="Helical" evidence="1">
    <location>
        <begin position="290"/>
        <end position="311"/>
    </location>
</feature>
<evidence type="ECO:0000313" key="2">
    <source>
        <dbReference type="EMBL" id="KAK3212669.1"/>
    </source>
</evidence>
<dbReference type="AlphaFoldDB" id="A0AAE0AF72"/>
<sequence>MDWIDSILNSSLLLVLINGVPEGYFFCSRGVRQRDLLSPILFGIAEDFLSRLLTGMGPVKRSSWSMLLEIIVVDLTLKKALAMLVSFRDQIRVCWKEAIHAVVWSVLFSRNQWIFKGKLVDFRLFGLRGRPARTPVIKSVIWLPPAPGWIKVNTDGAALSSPGVEGYGGVFRNFRAFVKGCFVIPLGQMFTFKADFLRLLWPLSLLGSMYGVGYGLRVILLIWFSCSLLALSRFLSKFIRRDITVFSRFRRWILRCPIFSGRGIRLWMPYLNMLWSWRQILSGSPLCRSVPRLLAMTAWAGVFMVFLMLYVSF</sequence>
<comment type="caution">
    <text evidence="2">The sequence shown here is derived from an EMBL/GenBank/DDBJ whole genome shotgun (WGS) entry which is preliminary data.</text>
</comment>
<dbReference type="EMBL" id="JANJYJ010000005">
    <property type="protein sequence ID" value="KAK3212669.1"/>
    <property type="molecule type" value="Genomic_DNA"/>
</dbReference>
<keyword evidence="3" id="KW-1185">Reference proteome</keyword>
<keyword evidence="1" id="KW-0472">Membrane</keyword>
<accession>A0AAE0AF72</accession>
<reference evidence="2" key="1">
    <citation type="journal article" date="2023" name="Plant J.">
        <title>Genome sequences and population genomics provide insights into the demographic history, inbreeding, and mutation load of two 'living fossil' tree species of Dipteronia.</title>
        <authorList>
            <person name="Feng Y."/>
            <person name="Comes H.P."/>
            <person name="Chen J."/>
            <person name="Zhu S."/>
            <person name="Lu R."/>
            <person name="Zhang X."/>
            <person name="Li P."/>
            <person name="Qiu J."/>
            <person name="Olsen K.M."/>
            <person name="Qiu Y."/>
        </authorList>
    </citation>
    <scope>NUCLEOTIDE SEQUENCE</scope>
    <source>
        <strain evidence="2">NBL</strain>
    </source>
</reference>